<evidence type="ECO:0000256" key="3">
    <source>
        <dbReference type="ARBA" id="ARBA00022670"/>
    </source>
</evidence>
<dbReference type="Pfam" id="PF00246">
    <property type="entry name" value="Peptidase_M14"/>
    <property type="match status" value="1"/>
</dbReference>
<evidence type="ECO:0000256" key="7">
    <source>
        <dbReference type="PROSITE-ProRule" id="PRU01379"/>
    </source>
</evidence>
<dbReference type="InterPro" id="IPR000834">
    <property type="entry name" value="Peptidase_M14"/>
</dbReference>
<evidence type="ECO:0000259" key="9">
    <source>
        <dbReference type="PROSITE" id="PS52035"/>
    </source>
</evidence>
<evidence type="ECO:0000256" key="4">
    <source>
        <dbReference type="ARBA" id="ARBA00022801"/>
    </source>
</evidence>
<reference evidence="10 11" key="1">
    <citation type="submission" date="2018-05" db="EMBL/GenBank/DDBJ databases">
        <title>Genomic Encyclopedia of Type Strains, Phase III (KMG-III): the genomes of soil and plant-associated and newly described type strains.</title>
        <authorList>
            <person name="Whitman W."/>
        </authorList>
    </citation>
    <scope>NUCLEOTIDE SEQUENCE [LARGE SCALE GENOMIC DNA]</scope>
    <source>
        <strain evidence="10 11">CECT 5696</strain>
    </source>
</reference>
<dbReference type="InterPro" id="IPR034274">
    <property type="entry name" value="ENP1_M14_CPD"/>
</dbReference>
<feature type="domain" description="LysM" evidence="8">
    <location>
        <begin position="2"/>
        <end position="47"/>
    </location>
</feature>
<keyword evidence="5" id="KW-0862">Zinc</keyword>
<dbReference type="Gene3D" id="3.10.350.10">
    <property type="entry name" value="LysM domain"/>
    <property type="match status" value="2"/>
</dbReference>
<organism evidence="10 11">
    <name type="scientific">Paenibacillus cellulosilyticus</name>
    <dbReference type="NCBI Taxonomy" id="375489"/>
    <lineage>
        <taxon>Bacteria</taxon>
        <taxon>Bacillati</taxon>
        <taxon>Bacillota</taxon>
        <taxon>Bacilli</taxon>
        <taxon>Bacillales</taxon>
        <taxon>Paenibacillaceae</taxon>
        <taxon>Paenibacillus</taxon>
    </lineage>
</organism>
<keyword evidence="6" id="KW-0482">Metalloprotease</keyword>
<keyword evidence="4" id="KW-0378">Hydrolase</keyword>
<dbReference type="PROSITE" id="PS51257">
    <property type="entry name" value="PROKAR_LIPOPROTEIN"/>
    <property type="match status" value="1"/>
</dbReference>
<proteinExistence type="inferred from homology"/>
<keyword evidence="3" id="KW-0645">Protease</keyword>
<feature type="domain" description="LysM" evidence="8">
    <location>
        <begin position="53"/>
        <end position="98"/>
    </location>
</feature>
<comment type="cofactor">
    <cofactor evidence="1">
        <name>Zn(2+)</name>
        <dbReference type="ChEBI" id="CHEBI:29105"/>
    </cofactor>
</comment>
<gene>
    <name evidence="10" type="ORF">DFQ01_11372</name>
</gene>
<dbReference type="SUPFAM" id="SSF53187">
    <property type="entry name" value="Zn-dependent exopeptidases"/>
    <property type="match status" value="1"/>
</dbReference>
<dbReference type="CDD" id="cd06229">
    <property type="entry name" value="M14_Endopeptidase_I"/>
    <property type="match status" value="1"/>
</dbReference>
<keyword evidence="11" id="KW-1185">Reference proteome</keyword>
<evidence type="ECO:0000256" key="1">
    <source>
        <dbReference type="ARBA" id="ARBA00001947"/>
    </source>
</evidence>
<dbReference type="PANTHER" id="PTHR11705">
    <property type="entry name" value="PROTEASE FAMILY M14 CARBOXYPEPTIDASE A,B"/>
    <property type="match status" value="1"/>
</dbReference>
<dbReference type="InterPro" id="IPR018392">
    <property type="entry name" value="LysM"/>
</dbReference>
<accession>A0A2V2YRS9</accession>
<evidence type="ECO:0000313" key="11">
    <source>
        <dbReference type="Proteomes" id="UP000246635"/>
    </source>
</evidence>
<dbReference type="CDD" id="cd00118">
    <property type="entry name" value="LysM"/>
    <property type="match status" value="2"/>
</dbReference>
<evidence type="ECO:0000256" key="5">
    <source>
        <dbReference type="ARBA" id="ARBA00022833"/>
    </source>
</evidence>
<dbReference type="GO" id="GO:0008270">
    <property type="term" value="F:zinc ion binding"/>
    <property type="evidence" value="ECO:0007669"/>
    <property type="project" value="InterPro"/>
</dbReference>
<dbReference type="EMBL" id="QGTQ01000013">
    <property type="protein sequence ID" value="PWV99698.1"/>
    <property type="molecule type" value="Genomic_DNA"/>
</dbReference>
<evidence type="ECO:0000313" key="10">
    <source>
        <dbReference type="EMBL" id="PWV99698.1"/>
    </source>
</evidence>
<dbReference type="RefSeq" id="WP_110045085.1">
    <property type="nucleotide sequence ID" value="NZ_CP054612.1"/>
</dbReference>
<feature type="active site" description="Proton donor/acceptor" evidence="7">
    <location>
        <position position="370"/>
    </location>
</feature>
<dbReference type="PROSITE" id="PS52035">
    <property type="entry name" value="PEPTIDASE_M14"/>
    <property type="match status" value="1"/>
</dbReference>
<dbReference type="GO" id="GO:0004181">
    <property type="term" value="F:metallocarboxypeptidase activity"/>
    <property type="evidence" value="ECO:0007669"/>
    <property type="project" value="InterPro"/>
</dbReference>
<evidence type="ECO:0000259" key="8">
    <source>
        <dbReference type="PROSITE" id="PS51782"/>
    </source>
</evidence>
<comment type="caution">
    <text evidence="10">The sequence shown here is derived from an EMBL/GenBank/DDBJ whole genome shotgun (WGS) entry which is preliminary data.</text>
</comment>
<dbReference type="PANTHER" id="PTHR11705:SF143">
    <property type="entry name" value="SLL0236 PROTEIN"/>
    <property type="match status" value="1"/>
</dbReference>
<comment type="similarity">
    <text evidence="2 7">Belongs to the peptidase M14 family.</text>
</comment>
<dbReference type="PROSITE" id="PS51782">
    <property type="entry name" value="LYSM"/>
    <property type="match status" value="2"/>
</dbReference>
<feature type="domain" description="Peptidase M14" evidence="9">
    <location>
        <begin position="111"/>
        <end position="398"/>
    </location>
</feature>
<dbReference type="Proteomes" id="UP000246635">
    <property type="component" value="Unassembled WGS sequence"/>
</dbReference>
<protein>
    <submittedName>
        <fullName evidence="10">G-D-glutamyl-meso-diaminopimelate peptidase</fullName>
    </submittedName>
</protein>
<dbReference type="SMART" id="SM00257">
    <property type="entry name" value="LysM"/>
    <property type="match status" value="2"/>
</dbReference>
<evidence type="ECO:0000256" key="2">
    <source>
        <dbReference type="ARBA" id="ARBA00005988"/>
    </source>
</evidence>
<dbReference type="SUPFAM" id="SSF54106">
    <property type="entry name" value="LysM domain"/>
    <property type="match status" value="1"/>
</dbReference>
<evidence type="ECO:0000256" key="6">
    <source>
        <dbReference type="ARBA" id="ARBA00023049"/>
    </source>
</evidence>
<dbReference type="InterPro" id="IPR036779">
    <property type="entry name" value="LysM_dom_sf"/>
</dbReference>
<dbReference type="Pfam" id="PF01476">
    <property type="entry name" value="LysM"/>
    <property type="match status" value="2"/>
</dbReference>
<dbReference type="GO" id="GO:0005615">
    <property type="term" value="C:extracellular space"/>
    <property type="evidence" value="ECO:0007669"/>
    <property type="project" value="TreeGrafter"/>
</dbReference>
<sequence>MLSYTVRPGDTLLRVARHFGVSAASLLACNPRISENEPIPPGVVLRVPPTSDVWYAIQEGDTLERLSNLFGIASSAIEAANRSLGAASQWAAGTLLRIPAGPPNRIVDAQAEYGPEELQRDCGLLARRYETVETSIIGHSVMGRPITALKLGSGPYVIHANGAFHANEWITSVLLMTFVEDAAQACESGASWRNANVRQLLSEVTLWLVPMVNPDGVALVQEGLHPGHPMYNELLEMNRGSHRFSRWKANIRGVDLNDQFPAFWEEECSRRGTPGPGPRDYPGPRPLSEPEAAAMAAFTEEQQFELVLAMHTQGQEIYWNYRDYEPAESEALACRLGVSSSYRPVKLTGSDAGYKDWFIQTFRKPGFTIEAGIGVNPLPLTQFEDMYEDIAKLLLEAMTFRV</sequence>
<dbReference type="AlphaFoldDB" id="A0A2V2YRS9"/>
<name>A0A2V2YRS9_9BACL</name>
<dbReference type="OrthoDB" id="9802862at2"/>
<dbReference type="Gene3D" id="3.40.630.10">
    <property type="entry name" value="Zn peptidases"/>
    <property type="match status" value="1"/>
</dbReference>
<dbReference type="SMART" id="SM00631">
    <property type="entry name" value="Zn_pept"/>
    <property type="match status" value="1"/>
</dbReference>
<dbReference type="GO" id="GO:0006508">
    <property type="term" value="P:proteolysis"/>
    <property type="evidence" value="ECO:0007669"/>
    <property type="project" value="UniProtKB-KW"/>
</dbReference>